<organism evidence="6 7">
    <name type="scientific">Taphrina deformans (strain PYCC 5710 / ATCC 11124 / CBS 356.35 / IMI 108563 / JCM 9778 / NBRC 8474)</name>
    <name type="common">Peach leaf curl fungus</name>
    <name type="synonym">Lalaria deformans</name>
    <dbReference type="NCBI Taxonomy" id="1097556"/>
    <lineage>
        <taxon>Eukaryota</taxon>
        <taxon>Fungi</taxon>
        <taxon>Dikarya</taxon>
        <taxon>Ascomycota</taxon>
        <taxon>Taphrinomycotina</taxon>
        <taxon>Taphrinomycetes</taxon>
        <taxon>Taphrinales</taxon>
        <taxon>Taphrinaceae</taxon>
        <taxon>Taphrina</taxon>
    </lineage>
</organism>
<keyword evidence="4 5" id="KW-0472">Membrane</keyword>
<evidence type="ECO:0000256" key="2">
    <source>
        <dbReference type="ARBA" id="ARBA00022692"/>
    </source>
</evidence>
<keyword evidence="3 5" id="KW-1133">Transmembrane helix</keyword>
<dbReference type="Gene3D" id="1.50.40.10">
    <property type="entry name" value="Mitochondrial carrier domain"/>
    <property type="match status" value="1"/>
</dbReference>
<feature type="transmembrane region" description="Helical" evidence="5">
    <location>
        <begin position="135"/>
        <end position="156"/>
    </location>
</feature>
<dbReference type="VEuPathDB" id="FungiDB:TAPDE_000335"/>
<dbReference type="SUPFAM" id="SSF103506">
    <property type="entry name" value="Mitochondrial carrier"/>
    <property type="match status" value="1"/>
</dbReference>
<feature type="transmembrane region" description="Helical" evidence="5">
    <location>
        <begin position="101"/>
        <end position="123"/>
    </location>
</feature>
<feature type="transmembrane region" description="Helical" evidence="5">
    <location>
        <begin position="14"/>
        <end position="32"/>
    </location>
</feature>
<comment type="subcellular location">
    <subcellularLocation>
        <location evidence="1">Membrane</location>
    </subcellularLocation>
</comment>
<dbReference type="EMBL" id="CAHR02000009">
    <property type="protein sequence ID" value="CCG85172.1"/>
    <property type="molecule type" value="Genomic_DNA"/>
</dbReference>
<keyword evidence="2 5" id="KW-0812">Transmembrane</keyword>
<dbReference type="GO" id="GO:0016020">
    <property type="term" value="C:membrane"/>
    <property type="evidence" value="ECO:0007669"/>
    <property type="project" value="UniProtKB-SubCell"/>
</dbReference>
<gene>
    <name evidence="6" type="ORF">TAPDE_000335</name>
</gene>
<evidence type="ECO:0000256" key="3">
    <source>
        <dbReference type="ARBA" id="ARBA00022989"/>
    </source>
</evidence>
<evidence type="ECO:0000256" key="4">
    <source>
        <dbReference type="ARBA" id="ARBA00023136"/>
    </source>
</evidence>
<dbReference type="AlphaFoldDB" id="R4XHD3"/>
<evidence type="ECO:0008006" key="8">
    <source>
        <dbReference type="Google" id="ProtNLM"/>
    </source>
</evidence>
<dbReference type="Proteomes" id="UP000013776">
    <property type="component" value="Unassembled WGS sequence"/>
</dbReference>
<dbReference type="InterPro" id="IPR023395">
    <property type="entry name" value="MCP_dom_sf"/>
</dbReference>
<proteinExistence type="predicted"/>
<protein>
    <recommendedName>
        <fullName evidence="8">Mitochondrial carrier protein</fullName>
    </recommendedName>
</protein>
<comment type="caution">
    <text evidence="6">The sequence shown here is derived from an EMBL/GenBank/DDBJ whole genome shotgun (WGS) entry which is preliminary data.</text>
</comment>
<keyword evidence="7" id="KW-1185">Reference proteome</keyword>
<evidence type="ECO:0000313" key="6">
    <source>
        <dbReference type="EMBL" id="CCG85172.1"/>
    </source>
</evidence>
<reference evidence="6 7" key="1">
    <citation type="journal article" date="2013" name="MBio">
        <title>Genome sequencing of the plant pathogen Taphrina deformans, the causal agent of peach leaf curl.</title>
        <authorList>
            <person name="Cisse O.H."/>
            <person name="Almeida J.M.G.C.F."/>
            <person name="Fonseca A."/>
            <person name="Kumar A.A."/>
            <person name="Salojaervi J."/>
            <person name="Overmyer K."/>
            <person name="Hauser P.M."/>
            <person name="Pagni M."/>
        </authorList>
    </citation>
    <scope>NUCLEOTIDE SEQUENCE [LARGE SCALE GENOMIC DNA]</scope>
    <source>
        <strain evidence="7">PYCC 5710 / ATCC 11124 / CBS 356.35 / IMI 108563 / JCM 9778 / NBRC 8474</strain>
    </source>
</reference>
<evidence type="ECO:0000313" key="7">
    <source>
        <dbReference type="Proteomes" id="UP000013776"/>
    </source>
</evidence>
<name>R4XHD3_TAPDE</name>
<sequence length="330" mass="36153">MSQIPSSFTVREQIAIGLSGVLLGLPFAAFSLDTPVSHLMLGARTRPQPHSTDLEKSTDGATVTETIDQFDPVRDNLLSTTRKLWDAEGWRGFVKGLLPELVAGLVEFGTTFLVSSVLLRVISSRRAGPWRIVNAVVAGAVRSLILCYAVNPAVILRTRMRLQRSTRSTKEEIKYLARRVDPTDLFRADTIVPAFLRYSTLDAVRAIALLTILPAPLLDASGTSLPPQGPLHYRMMNDFLLTQGVNVLGTALAFPFMRCQELAAVSLKPLEEPSVRIHEYQGFADEIVKDSAWNGFVASLNRTVLTAAANLAMVLPPFLQLTLRPAETST</sequence>
<accession>R4XHD3</accession>
<evidence type="ECO:0000256" key="5">
    <source>
        <dbReference type="SAM" id="Phobius"/>
    </source>
</evidence>
<evidence type="ECO:0000256" key="1">
    <source>
        <dbReference type="ARBA" id="ARBA00004370"/>
    </source>
</evidence>